<comment type="caution">
    <text evidence="3">The sequence shown here is derived from an EMBL/GenBank/DDBJ whole genome shotgun (WGS) entry which is preliminary data.</text>
</comment>
<feature type="domain" description="Bacterial CdiA-CT RNAse A" evidence="2">
    <location>
        <begin position="93"/>
        <end position="218"/>
    </location>
</feature>
<reference evidence="3 4" key="1">
    <citation type="submission" date="2024-06" db="EMBL/GenBank/DDBJ databases">
        <title>Genomic Encyclopedia of Type Strains, Phase IV (KMG-IV): sequencing the most valuable type-strain genomes for metagenomic binning, comparative biology and taxonomic classification.</title>
        <authorList>
            <person name="Goeker M."/>
        </authorList>
    </citation>
    <scope>NUCLEOTIDE SEQUENCE [LARGE SCALE GENOMIC DNA]</scope>
    <source>
        <strain evidence="3 4">DSM 21331</strain>
    </source>
</reference>
<sequence length="346" mass="39253">MHEILTATTSNALRWQLAALAVEAKLVRVRLALKVFNPFQPRVPAGTREGGQWAGDGTADRTGDGSLIQPVAGRERDRISGAELAKDPYLNRHIVDRHVGRTDAEMIERVADSYRRQLFGLLPPTTPLMRDGSFDPIESARTFIRAALEKNRDAVQRVAEGSKEGALIKSRLGYPTGREAVSIPKDTPIRMRTTYGVGFLIVHDRSVESGFRIITAFPMNEDDEGERKSSLYIDMREMIMNISWKEFTGQFHPYVHLYGDTWEDVVGYIMQNKSKEEGQEIKAFLTDLLERNSSDQELSDIWAYSSAHVYPTRKDGYRAFYDLIRDTVDQHVRGVLPKRVRVIPDL</sequence>
<dbReference type="InterPro" id="IPR041436">
    <property type="entry name" value="RNAse_A_bac"/>
</dbReference>
<dbReference type="Pfam" id="PF18431">
    <property type="entry name" value="RNAse_A_bac"/>
    <property type="match status" value="1"/>
</dbReference>
<keyword evidence="4" id="KW-1185">Reference proteome</keyword>
<name>A0ABV2L9N1_9HYPH</name>
<evidence type="ECO:0000313" key="4">
    <source>
        <dbReference type="Proteomes" id="UP001549145"/>
    </source>
</evidence>
<evidence type="ECO:0000313" key="3">
    <source>
        <dbReference type="EMBL" id="MET3693435.1"/>
    </source>
</evidence>
<evidence type="ECO:0000256" key="1">
    <source>
        <dbReference type="SAM" id="MobiDB-lite"/>
    </source>
</evidence>
<dbReference type="Proteomes" id="UP001549145">
    <property type="component" value="Unassembled WGS sequence"/>
</dbReference>
<feature type="region of interest" description="Disordered" evidence="1">
    <location>
        <begin position="46"/>
        <end position="67"/>
    </location>
</feature>
<protein>
    <recommendedName>
        <fullName evidence="2">Bacterial CdiA-CT RNAse A domain-containing protein</fullName>
    </recommendedName>
</protein>
<proteinExistence type="predicted"/>
<gene>
    <name evidence="3" type="ORF">ABID43_002985</name>
</gene>
<dbReference type="EMBL" id="JBEPMM010000008">
    <property type="protein sequence ID" value="MET3693435.1"/>
    <property type="molecule type" value="Genomic_DNA"/>
</dbReference>
<dbReference type="RefSeq" id="WP_238276585.1">
    <property type="nucleotide sequence ID" value="NZ_BPQL01000017.1"/>
</dbReference>
<organism evidence="3 4">
    <name type="scientific">Methylobacterium goesingense</name>
    <dbReference type="NCBI Taxonomy" id="243690"/>
    <lineage>
        <taxon>Bacteria</taxon>
        <taxon>Pseudomonadati</taxon>
        <taxon>Pseudomonadota</taxon>
        <taxon>Alphaproteobacteria</taxon>
        <taxon>Hyphomicrobiales</taxon>
        <taxon>Methylobacteriaceae</taxon>
        <taxon>Methylobacterium</taxon>
    </lineage>
</organism>
<evidence type="ECO:0000259" key="2">
    <source>
        <dbReference type="Pfam" id="PF18431"/>
    </source>
</evidence>
<accession>A0ABV2L9N1</accession>